<reference evidence="2" key="2">
    <citation type="submission" date="2018-03" db="EMBL/GenBank/DDBJ databases">
        <title>The Triticum urartu genome reveals the dynamic nature of wheat genome evolution.</title>
        <authorList>
            <person name="Ling H."/>
            <person name="Ma B."/>
            <person name="Shi X."/>
            <person name="Liu H."/>
            <person name="Dong L."/>
            <person name="Sun H."/>
            <person name="Cao Y."/>
            <person name="Gao Q."/>
            <person name="Zheng S."/>
            <person name="Li Y."/>
            <person name="Yu Y."/>
            <person name="Du H."/>
            <person name="Qi M."/>
            <person name="Li Y."/>
            <person name="Yu H."/>
            <person name="Cui Y."/>
            <person name="Wang N."/>
            <person name="Chen C."/>
            <person name="Wu H."/>
            <person name="Zhao Y."/>
            <person name="Zhang J."/>
            <person name="Li Y."/>
            <person name="Zhou W."/>
            <person name="Zhang B."/>
            <person name="Hu W."/>
            <person name="Eijk M."/>
            <person name="Tang J."/>
            <person name="Witsenboer H."/>
            <person name="Zhao S."/>
            <person name="Li Z."/>
            <person name="Zhang A."/>
            <person name="Wang D."/>
            <person name="Liang C."/>
        </authorList>
    </citation>
    <scope>NUCLEOTIDE SEQUENCE [LARGE SCALE GENOMIC DNA]</scope>
    <source>
        <strain evidence="2">cv. G1812</strain>
    </source>
</reference>
<evidence type="ECO:0000256" key="1">
    <source>
        <dbReference type="SAM" id="MobiDB-lite"/>
    </source>
</evidence>
<dbReference type="EnsemblPlants" id="TuG1812G0600001380.01.T01">
    <property type="protein sequence ID" value="TuG1812G0600001380.01.T01.cds285279"/>
    <property type="gene ID" value="TuG1812G0600001380.01"/>
</dbReference>
<evidence type="ECO:0000313" key="2">
    <source>
        <dbReference type="EnsemblPlants" id="TuG1812G0600001380.01.T01.cds285279"/>
    </source>
</evidence>
<proteinExistence type="predicted"/>
<sequence>MSMRSSSTCCKSNGGKSANTSSSCASAVMVPEKRSSAGCSGKSLSARSMRDSSPPSAEPATMGGWLRLVLAVTPRSSGTSLWSMGDSPPSST</sequence>
<reference evidence="2" key="3">
    <citation type="submission" date="2022-06" db="UniProtKB">
        <authorList>
            <consortium name="EnsemblPlants"/>
        </authorList>
    </citation>
    <scope>IDENTIFICATION</scope>
</reference>
<keyword evidence="3" id="KW-1185">Reference proteome</keyword>
<evidence type="ECO:0000313" key="3">
    <source>
        <dbReference type="Proteomes" id="UP000015106"/>
    </source>
</evidence>
<name>A0A8R7QNZ6_TRIUA</name>
<dbReference type="Gramene" id="TuG1812G0600001380.01.T01">
    <property type="protein sequence ID" value="TuG1812G0600001380.01.T01.cds285279"/>
    <property type="gene ID" value="TuG1812G0600001380.01"/>
</dbReference>
<feature type="region of interest" description="Disordered" evidence="1">
    <location>
        <begin position="1"/>
        <end position="62"/>
    </location>
</feature>
<dbReference type="Proteomes" id="UP000015106">
    <property type="component" value="Chromosome 6"/>
</dbReference>
<reference evidence="3" key="1">
    <citation type="journal article" date="2013" name="Nature">
        <title>Draft genome of the wheat A-genome progenitor Triticum urartu.</title>
        <authorList>
            <person name="Ling H.Q."/>
            <person name="Zhao S."/>
            <person name="Liu D."/>
            <person name="Wang J."/>
            <person name="Sun H."/>
            <person name="Zhang C."/>
            <person name="Fan H."/>
            <person name="Li D."/>
            <person name="Dong L."/>
            <person name="Tao Y."/>
            <person name="Gao C."/>
            <person name="Wu H."/>
            <person name="Li Y."/>
            <person name="Cui Y."/>
            <person name="Guo X."/>
            <person name="Zheng S."/>
            <person name="Wang B."/>
            <person name="Yu K."/>
            <person name="Liang Q."/>
            <person name="Yang W."/>
            <person name="Lou X."/>
            <person name="Chen J."/>
            <person name="Feng M."/>
            <person name="Jian J."/>
            <person name="Zhang X."/>
            <person name="Luo G."/>
            <person name="Jiang Y."/>
            <person name="Liu J."/>
            <person name="Wang Z."/>
            <person name="Sha Y."/>
            <person name="Zhang B."/>
            <person name="Wu H."/>
            <person name="Tang D."/>
            <person name="Shen Q."/>
            <person name="Xue P."/>
            <person name="Zou S."/>
            <person name="Wang X."/>
            <person name="Liu X."/>
            <person name="Wang F."/>
            <person name="Yang Y."/>
            <person name="An X."/>
            <person name="Dong Z."/>
            <person name="Zhang K."/>
            <person name="Zhang X."/>
            <person name="Luo M.C."/>
            <person name="Dvorak J."/>
            <person name="Tong Y."/>
            <person name="Wang J."/>
            <person name="Yang H."/>
            <person name="Li Z."/>
            <person name="Wang D."/>
            <person name="Zhang A."/>
            <person name="Wang J."/>
        </authorList>
    </citation>
    <scope>NUCLEOTIDE SEQUENCE</scope>
    <source>
        <strain evidence="3">cv. G1812</strain>
    </source>
</reference>
<accession>A0A8R7QNZ6</accession>
<organism evidence="2 3">
    <name type="scientific">Triticum urartu</name>
    <name type="common">Red wild einkorn</name>
    <name type="synonym">Crithodium urartu</name>
    <dbReference type="NCBI Taxonomy" id="4572"/>
    <lineage>
        <taxon>Eukaryota</taxon>
        <taxon>Viridiplantae</taxon>
        <taxon>Streptophyta</taxon>
        <taxon>Embryophyta</taxon>
        <taxon>Tracheophyta</taxon>
        <taxon>Spermatophyta</taxon>
        <taxon>Magnoliopsida</taxon>
        <taxon>Liliopsida</taxon>
        <taxon>Poales</taxon>
        <taxon>Poaceae</taxon>
        <taxon>BOP clade</taxon>
        <taxon>Pooideae</taxon>
        <taxon>Triticodae</taxon>
        <taxon>Triticeae</taxon>
        <taxon>Triticinae</taxon>
        <taxon>Triticum</taxon>
    </lineage>
</organism>
<feature type="compositionally biased region" description="Polar residues" evidence="1">
    <location>
        <begin position="1"/>
        <end position="25"/>
    </location>
</feature>
<dbReference type="AlphaFoldDB" id="A0A8R7QNZ6"/>
<feature type="compositionally biased region" description="Polar residues" evidence="1">
    <location>
        <begin position="42"/>
        <end position="55"/>
    </location>
</feature>
<protein>
    <submittedName>
        <fullName evidence="2">Uncharacterized protein</fullName>
    </submittedName>
</protein>